<reference evidence="1" key="1">
    <citation type="submission" date="2023-07" db="EMBL/GenBank/DDBJ databases">
        <authorList>
            <consortium name="AG Swart"/>
            <person name="Singh M."/>
            <person name="Singh A."/>
            <person name="Seah K."/>
            <person name="Emmerich C."/>
        </authorList>
    </citation>
    <scope>NUCLEOTIDE SEQUENCE</scope>
    <source>
        <strain evidence="1">DP1</strain>
    </source>
</reference>
<comment type="caution">
    <text evidence="1">The sequence shown here is derived from an EMBL/GenBank/DDBJ whole genome shotgun (WGS) entry which is preliminary data.</text>
</comment>
<organism evidence="1 2">
    <name type="scientific">Euplotes crassus</name>
    <dbReference type="NCBI Taxonomy" id="5936"/>
    <lineage>
        <taxon>Eukaryota</taxon>
        <taxon>Sar</taxon>
        <taxon>Alveolata</taxon>
        <taxon>Ciliophora</taxon>
        <taxon>Intramacronucleata</taxon>
        <taxon>Spirotrichea</taxon>
        <taxon>Hypotrichia</taxon>
        <taxon>Euplotida</taxon>
        <taxon>Euplotidae</taxon>
        <taxon>Moneuplotes</taxon>
    </lineage>
</organism>
<dbReference type="Proteomes" id="UP001295684">
    <property type="component" value="Unassembled WGS sequence"/>
</dbReference>
<keyword evidence="2" id="KW-1185">Reference proteome</keyword>
<sequence length="194" mass="22415">MSSTKKFCHGNSPMKPLANLKYINEKMLSQFLSSNSSSQCRNPNPINSGVKVNNFISNFGKAQEKEVKLPLPQARLVRGNNPQSMYKKYSREKLNSENPKFENKINSLAQKHFSAKFTQEMLKNYTKKLQKNTLFFSNNAQKRISNSKSVKNCGYKIQDPRERFKSKVLNYTPTKSSKPKARVKKSFIFTMNKR</sequence>
<dbReference type="EMBL" id="CAMPGE010025751">
    <property type="protein sequence ID" value="CAI2383478.1"/>
    <property type="molecule type" value="Genomic_DNA"/>
</dbReference>
<evidence type="ECO:0000313" key="1">
    <source>
        <dbReference type="EMBL" id="CAI2383478.1"/>
    </source>
</evidence>
<name>A0AAD1Y2G3_EUPCR</name>
<protein>
    <submittedName>
        <fullName evidence="1">Uncharacterized protein</fullName>
    </submittedName>
</protein>
<evidence type="ECO:0000313" key="2">
    <source>
        <dbReference type="Proteomes" id="UP001295684"/>
    </source>
</evidence>
<proteinExistence type="predicted"/>
<dbReference type="AlphaFoldDB" id="A0AAD1Y2G3"/>
<gene>
    <name evidence="1" type="ORF">ECRASSUSDP1_LOCUS24980</name>
</gene>
<accession>A0AAD1Y2G3</accession>